<dbReference type="EMBL" id="UOEE01000066">
    <property type="protein sequence ID" value="VAV88474.1"/>
    <property type="molecule type" value="Genomic_DNA"/>
</dbReference>
<organism evidence="10">
    <name type="scientific">hydrothermal vent metagenome</name>
    <dbReference type="NCBI Taxonomy" id="652676"/>
    <lineage>
        <taxon>unclassified sequences</taxon>
        <taxon>metagenomes</taxon>
        <taxon>ecological metagenomes</taxon>
    </lineage>
</organism>
<dbReference type="EC" id="2.7.4.9" evidence="2"/>
<evidence type="ECO:0000256" key="3">
    <source>
        <dbReference type="ARBA" id="ARBA00022679"/>
    </source>
</evidence>
<dbReference type="Pfam" id="PF02223">
    <property type="entry name" value="Thymidylate_kin"/>
    <property type="match status" value="1"/>
</dbReference>
<dbReference type="GO" id="GO:0004798">
    <property type="term" value="F:dTMP kinase activity"/>
    <property type="evidence" value="ECO:0007669"/>
    <property type="project" value="UniProtKB-EC"/>
</dbReference>
<evidence type="ECO:0000256" key="8">
    <source>
        <dbReference type="ARBA" id="ARBA00048743"/>
    </source>
</evidence>
<dbReference type="Gene3D" id="3.40.50.300">
    <property type="entry name" value="P-loop containing nucleotide triphosphate hydrolases"/>
    <property type="match status" value="1"/>
</dbReference>
<comment type="catalytic activity">
    <reaction evidence="8">
        <text>dTMP + ATP = dTDP + ADP</text>
        <dbReference type="Rhea" id="RHEA:13517"/>
        <dbReference type="ChEBI" id="CHEBI:30616"/>
        <dbReference type="ChEBI" id="CHEBI:58369"/>
        <dbReference type="ChEBI" id="CHEBI:63528"/>
        <dbReference type="ChEBI" id="CHEBI:456216"/>
        <dbReference type="EC" id="2.7.4.9"/>
    </reaction>
</comment>
<dbReference type="InterPro" id="IPR027417">
    <property type="entry name" value="P-loop_NTPase"/>
</dbReference>
<dbReference type="InterPro" id="IPR039430">
    <property type="entry name" value="Thymidylate_kin-like_dom"/>
</dbReference>
<dbReference type="PROSITE" id="PS01331">
    <property type="entry name" value="THYMIDYLATE_KINASE"/>
    <property type="match status" value="1"/>
</dbReference>
<proteinExistence type="inferred from homology"/>
<evidence type="ECO:0000313" key="10">
    <source>
        <dbReference type="EMBL" id="VAV88474.1"/>
    </source>
</evidence>
<dbReference type="GO" id="GO:0006235">
    <property type="term" value="P:dTTP biosynthetic process"/>
    <property type="evidence" value="ECO:0007669"/>
    <property type="project" value="TreeGrafter"/>
</dbReference>
<dbReference type="SUPFAM" id="SSF52540">
    <property type="entry name" value="P-loop containing nucleoside triphosphate hydrolases"/>
    <property type="match status" value="1"/>
</dbReference>
<keyword evidence="6 10" id="KW-0418">Kinase</keyword>
<evidence type="ECO:0000256" key="4">
    <source>
        <dbReference type="ARBA" id="ARBA00022727"/>
    </source>
</evidence>
<dbReference type="NCBIfam" id="TIGR00041">
    <property type="entry name" value="DTMP_kinase"/>
    <property type="match status" value="1"/>
</dbReference>
<dbReference type="GO" id="GO:0005524">
    <property type="term" value="F:ATP binding"/>
    <property type="evidence" value="ECO:0007669"/>
    <property type="project" value="UniProtKB-KW"/>
</dbReference>
<dbReference type="CDD" id="cd01672">
    <property type="entry name" value="TMPK"/>
    <property type="match status" value="1"/>
</dbReference>
<dbReference type="GO" id="GO:0006227">
    <property type="term" value="P:dUDP biosynthetic process"/>
    <property type="evidence" value="ECO:0007669"/>
    <property type="project" value="TreeGrafter"/>
</dbReference>
<sequence length="212" mass="23171">MTGRFITFEGGEGAGKSTQIALLDEYLRQQGISTVLAREPGGTPNAEALRELVVSGEPGRWSALEEMLIMYAARSELVRTVIKPALKAGTWVLSDRFADSTTVYQGYAGGVSLARIAELHQIVLGSFQPDLTLLLDIPANAGLSRVQSRAQTISRFEKHQDSYYQQVRDGYLAIAKNEPERFKVIDATGTPEQVFAKITQFVEPYCTGEPGG</sequence>
<comment type="similarity">
    <text evidence="1">Belongs to the thymidylate kinase family.</text>
</comment>
<evidence type="ECO:0000256" key="5">
    <source>
        <dbReference type="ARBA" id="ARBA00022741"/>
    </source>
</evidence>
<dbReference type="PANTHER" id="PTHR10344:SF4">
    <property type="entry name" value="UMP-CMP KINASE 2, MITOCHONDRIAL"/>
    <property type="match status" value="1"/>
</dbReference>
<gene>
    <name evidence="10" type="ORF">MNBD_ALPHA06-1702</name>
</gene>
<keyword evidence="4" id="KW-0545">Nucleotide biosynthesis</keyword>
<protein>
    <recommendedName>
        <fullName evidence="2">dTMP kinase</fullName>
        <ecNumber evidence="2">2.7.4.9</ecNumber>
    </recommendedName>
</protein>
<dbReference type="FunFam" id="3.40.50.300:FF:000225">
    <property type="entry name" value="Thymidylate kinase"/>
    <property type="match status" value="1"/>
</dbReference>
<feature type="domain" description="Thymidylate kinase-like" evidence="9">
    <location>
        <begin position="8"/>
        <end position="198"/>
    </location>
</feature>
<dbReference type="AlphaFoldDB" id="A0A3B0R4S1"/>
<reference evidence="10" key="1">
    <citation type="submission" date="2018-06" db="EMBL/GenBank/DDBJ databases">
        <authorList>
            <person name="Zhirakovskaya E."/>
        </authorList>
    </citation>
    <scope>NUCLEOTIDE SEQUENCE</scope>
</reference>
<dbReference type="GO" id="GO:0005829">
    <property type="term" value="C:cytosol"/>
    <property type="evidence" value="ECO:0007669"/>
    <property type="project" value="TreeGrafter"/>
</dbReference>
<evidence type="ECO:0000256" key="1">
    <source>
        <dbReference type="ARBA" id="ARBA00009776"/>
    </source>
</evidence>
<dbReference type="HAMAP" id="MF_00165">
    <property type="entry name" value="Thymidylate_kinase"/>
    <property type="match status" value="1"/>
</dbReference>
<dbReference type="InterPro" id="IPR018094">
    <property type="entry name" value="Thymidylate_kinase"/>
</dbReference>
<evidence type="ECO:0000256" key="2">
    <source>
        <dbReference type="ARBA" id="ARBA00012980"/>
    </source>
</evidence>
<keyword evidence="5" id="KW-0547">Nucleotide-binding</keyword>
<keyword evidence="7" id="KW-0067">ATP-binding</keyword>
<evidence type="ECO:0000256" key="7">
    <source>
        <dbReference type="ARBA" id="ARBA00022840"/>
    </source>
</evidence>
<dbReference type="InterPro" id="IPR018095">
    <property type="entry name" value="Thymidylate_kin_CS"/>
</dbReference>
<accession>A0A3B0R4S1</accession>
<dbReference type="GO" id="GO:0006233">
    <property type="term" value="P:dTDP biosynthetic process"/>
    <property type="evidence" value="ECO:0007669"/>
    <property type="project" value="InterPro"/>
</dbReference>
<dbReference type="PANTHER" id="PTHR10344">
    <property type="entry name" value="THYMIDYLATE KINASE"/>
    <property type="match status" value="1"/>
</dbReference>
<keyword evidence="3 10" id="KW-0808">Transferase</keyword>
<evidence type="ECO:0000259" key="9">
    <source>
        <dbReference type="Pfam" id="PF02223"/>
    </source>
</evidence>
<evidence type="ECO:0000256" key="6">
    <source>
        <dbReference type="ARBA" id="ARBA00022777"/>
    </source>
</evidence>
<name>A0A3B0R4S1_9ZZZZ</name>